<accession>T1ER48</accession>
<feature type="domain" description="DUF7043" evidence="2">
    <location>
        <begin position="53"/>
        <end position="140"/>
    </location>
</feature>
<dbReference type="OrthoDB" id="9979716at2759"/>
<keyword evidence="5" id="KW-1185">Reference proteome</keyword>
<dbReference type="KEGG" id="hro:HELRODRAFT_161135"/>
<evidence type="ECO:0000313" key="5">
    <source>
        <dbReference type="Proteomes" id="UP000015101"/>
    </source>
</evidence>
<dbReference type="HOGENOM" id="CLU_728208_0_0_1"/>
<dbReference type="STRING" id="6412.T1ER48"/>
<sequence length="380" mass="42854">MHKTNNTGQIYRQVGTLIQMSMSADASCRGLRSHIDGPTVLMLSLDDKQMLDTPCTFPTWLTNEQWKDFSNKLKVTSSREGQQINVQSANDTMSYRCQRLVHSNSTHFIALSLVHNNCKQREQCMMIMRRGSDVLQMFLGHGGSGGGGGGTLDCSRDMYEKEVLLIRKESASGRQTCLEEGKYFIYTGVVGCHGYLRVGCLHDDVIDIVSTCSSKPGLQFRCLATWDVGSRQYMAVEVFSRKNDVNMFSSDGQCGKHEQQSTNVKTNNNPDNAIKEQFAYALNMHPIPCDARSQADLQHSSSNTALHPLPPRHVKSAHQHHQYYKAHYHNINNYSRDALNRIISDTVVQQNHTLNEYNGSLDLYLDEKLKIGLRRNEATV</sequence>
<dbReference type="EnsemblMetazoa" id="HelroT161135">
    <property type="protein sequence ID" value="HelroP161135"/>
    <property type="gene ID" value="HelroG161135"/>
</dbReference>
<dbReference type="GeneID" id="20199048"/>
<reference evidence="4" key="3">
    <citation type="submission" date="2015-06" db="UniProtKB">
        <authorList>
            <consortium name="EnsemblMetazoa"/>
        </authorList>
    </citation>
    <scope>IDENTIFICATION</scope>
</reference>
<proteinExistence type="predicted"/>
<evidence type="ECO:0000313" key="3">
    <source>
        <dbReference type="EMBL" id="ESO01932.1"/>
    </source>
</evidence>
<dbReference type="PANTHER" id="PTHR22255:SF9">
    <property type="entry name" value="LP06548P"/>
    <property type="match status" value="1"/>
</dbReference>
<name>T1ER48_HELRO</name>
<gene>
    <name evidence="4" type="primary">20199048</name>
    <name evidence="3" type="ORF">HELRODRAFT_161135</name>
</gene>
<protein>
    <recommendedName>
        <fullName evidence="2">DUF7043 domain-containing protein</fullName>
    </recommendedName>
</protein>
<reference evidence="3 5" key="2">
    <citation type="journal article" date="2013" name="Nature">
        <title>Insights into bilaterian evolution from three spiralian genomes.</title>
        <authorList>
            <person name="Simakov O."/>
            <person name="Marletaz F."/>
            <person name="Cho S.J."/>
            <person name="Edsinger-Gonzales E."/>
            <person name="Havlak P."/>
            <person name="Hellsten U."/>
            <person name="Kuo D.H."/>
            <person name="Larsson T."/>
            <person name="Lv J."/>
            <person name="Arendt D."/>
            <person name="Savage R."/>
            <person name="Osoegawa K."/>
            <person name="de Jong P."/>
            <person name="Grimwood J."/>
            <person name="Chapman J.A."/>
            <person name="Shapiro H."/>
            <person name="Aerts A."/>
            <person name="Otillar R.P."/>
            <person name="Terry A.Y."/>
            <person name="Boore J.L."/>
            <person name="Grigoriev I.V."/>
            <person name="Lindberg D.R."/>
            <person name="Seaver E.C."/>
            <person name="Weisblat D.A."/>
            <person name="Putnam N.H."/>
            <person name="Rokhsar D.S."/>
        </authorList>
    </citation>
    <scope>NUCLEOTIDE SEQUENCE</scope>
</reference>
<dbReference type="AlphaFoldDB" id="T1ER48"/>
<feature type="compositionally biased region" description="Polar residues" evidence="1">
    <location>
        <begin position="260"/>
        <end position="270"/>
    </location>
</feature>
<organism evidence="4 5">
    <name type="scientific">Helobdella robusta</name>
    <name type="common">Californian leech</name>
    <dbReference type="NCBI Taxonomy" id="6412"/>
    <lineage>
        <taxon>Eukaryota</taxon>
        <taxon>Metazoa</taxon>
        <taxon>Spiralia</taxon>
        <taxon>Lophotrochozoa</taxon>
        <taxon>Annelida</taxon>
        <taxon>Clitellata</taxon>
        <taxon>Hirudinea</taxon>
        <taxon>Rhynchobdellida</taxon>
        <taxon>Glossiphoniidae</taxon>
        <taxon>Helobdella</taxon>
    </lineage>
</organism>
<feature type="region of interest" description="Disordered" evidence="1">
    <location>
        <begin position="251"/>
        <end position="270"/>
    </location>
</feature>
<dbReference type="InterPro" id="IPR055471">
    <property type="entry name" value="DUF7043"/>
</dbReference>
<dbReference type="RefSeq" id="XP_009019340.1">
    <property type="nucleotide sequence ID" value="XM_009021092.1"/>
</dbReference>
<dbReference type="EMBL" id="AMQM01000754">
    <property type="status" value="NOT_ANNOTATED_CDS"/>
    <property type="molecule type" value="Genomic_DNA"/>
</dbReference>
<evidence type="ECO:0000256" key="1">
    <source>
        <dbReference type="SAM" id="MobiDB-lite"/>
    </source>
</evidence>
<dbReference type="Pfam" id="PF23070">
    <property type="entry name" value="DUF7043"/>
    <property type="match status" value="1"/>
</dbReference>
<evidence type="ECO:0000259" key="2">
    <source>
        <dbReference type="Pfam" id="PF23070"/>
    </source>
</evidence>
<dbReference type="InParanoid" id="T1ER48"/>
<dbReference type="PANTHER" id="PTHR22255">
    <property type="entry name" value="LP06548P"/>
    <property type="match status" value="1"/>
</dbReference>
<dbReference type="CTD" id="20199048"/>
<reference evidence="5" key="1">
    <citation type="submission" date="2012-12" db="EMBL/GenBank/DDBJ databases">
        <authorList>
            <person name="Hellsten U."/>
            <person name="Grimwood J."/>
            <person name="Chapman J.A."/>
            <person name="Shapiro H."/>
            <person name="Aerts A."/>
            <person name="Otillar R.P."/>
            <person name="Terry A.Y."/>
            <person name="Boore J.L."/>
            <person name="Simakov O."/>
            <person name="Marletaz F."/>
            <person name="Cho S.-J."/>
            <person name="Edsinger-Gonzales E."/>
            <person name="Havlak P."/>
            <person name="Kuo D.-H."/>
            <person name="Larsson T."/>
            <person name="Lv J."/>
            <person name="Arendt D."/>
            <person name="Savage R."/>
            <person name="Osoegawa K."/>
            <person name="de Jong P."/>
            <person name="Lindberg D.R."/>
            <person name="Seaver E.C."/>
            <person name="Weisblat D.A."/>
            <person name="Putnam N.H."/>
            <person name="Grigoriev I.V."/>
            <person name="Rokhsar D.S."/>
        </authorList>
    </citation>
    <scope>NUCLEOTIDE SEQUENCE</scope>
</reference>
<dbReference type="EMBL" id="KB096742">
    <property type="protein sequence ID" value="ESO01932.1"/>
    <property type="molecule type" value="Genomic_DNA"/>
</dbReference>
<evidence type="ECO:0000313" key="4">
    <source>
        <dbReference type="EnsemblMetazoa" id="HelroP161135"/>
    </source>
</evidence>
<dbReference type="Proteomes" id="UP000015101">
    <property type="component" value="Unassembled WGS sequence"/>
</dbReference>